<dbReference type="Gene3D" id="1.10.4190.10">
    <property type="entry name" value="Urease accessory protein UreF"/>
    <property type="match status" value="1"/>
</dbReference>
<evidence type="ECO:0000256" key="3">
    <source>
        <dbReference type="ARBA" id="ARBA00046339"/>
    </source>
</evidence>
<protein>
    <recommendedName>
        <fullName evidence="6">Urease accessory protein UreF</fullName>
    </recommendedName>
</protein>
<dbReference type="GeneID" id="59282038"/>
<comment type="similarity">
    <text evidence="3">Belongs to the UreF family.</text>
</comment>
<dbReference type="AlphaFoldDB" id="A0A8H6LAK3"/>
<organism evidence="4 5">
    <name type="scientific">Letharia columbiana</name>
    <dbReference type="NCBI Taxonomy" id="112416"/>
    <lineage>
        <taxon>Eukaryota</taxon>
        <taxon>Fungi</taxon>
        <taxon>Dikarya</taxon>
        <taxon>Ascomycota</taxon>
        <taxon>Pezizomycotina</taxon>
        <taxon>Lecanoromycetes</taxon>
        <taxon>OSLEUM clade</taxon>
        <taxon>Lecanoromycetidae</taxon>
        <taxon>Lecanorales</taxon>
        <taxon>Lecanorineae</taxon>
        <taxon>Parmeliaceae</taxon>
        <taxon>Letharia</taxon>
    </lineage>
</organism>
<evidence type="ECO:0000256" key="2">
    <source>
        <dbReference type="ARBA" id="ARBA00023186"/>
    </source>
</evidence>
<reference evidence="4 5" key="1">
    <citation type="journal article" date="2020" name="Genomics">
        <title>Complete, high-quality genomes from long-read metagenomic sequencing of two wolf lichen thalli reveals enigmatic genome architecture.</title>
        <authorList>
            <person name="McKenzie S.K."/>
            <person name="Walston R.F."/>
            <person name="Allen J.L."/>
        </authorList>
    </citation>
    <scope>NUCLEOTIDE SEQUENCE [LARGE SCALE GENOMIC DNA]</scope>
    <source>
        <strain evidence="4">WasteWater2</strain>
    </source>
</reference>
<dbReference type="Pfam" id="PF01730">
    <property type="entry name" value="UreF"/>
    <property type="match status" value="1"/>
</dbReference>
<evidence type="ECO:0008006" key="6">
    <source>
        <dbReference type="Google" id="ProtNLM"/>
    </source>
</evidence>
<dbReference type="EMBL" id="JACCJC010000001">
    <property type="protein sequence ID" value="KAF6241647.1"/>
    <property type="molecule type" value="Genomic_DNA"/>
</dbReference>
<keyword evidence="1" id="KW-0996">Nickel insertion</keyword>
<comment type="caution">
    <text evidence="4">The sequence shown here is derived from an EMBL/GenBank/DDBJ whole genome shotgun (WGS) entry which is preliminary data.</text>
</comment>
<dbReference type="PANTHER" id="PTHR33620:SF1">
    <property type="entry name" value="UREASE ACCESSORY PROTEIN F"/>
    <property type="match status" value="1"/>
</dbReference>
<evidence type="ECO:0000313" key="5">
    <source>
        <dbReference type="Proteomes" id="UP000578531"/>
    </source>
</evidence>
<dbReference type="OrthoDB" id="2550922at2759"/>
<accession>A0A8H6LAK3</accession>
<gene>
    <name evidence="4" type="ORF">HO173_000358</name>
</gene>
<keyword evidence="2" id="KW-0143">Chaperone</keyword>
<dbReference type="InterPro" id="IPR038277">
    <property type="entry name" value="UreF_sf"/>
</dbReference>
<dbReference type="GO" id="GO:0016151">
    <property type="term" value="F:nickel cation binding"/>
    <property type="evidence" value="ECO:0007669"/>
    <property type="project" value="InterPro"/>
</dbReference>
<name>A0A8H6LAK3_9LECA</name>
<proteinExistence type="inferred from homology"/>
<dbReference type="PANTHER" id="PTHR33620">
    <property type="entry name" value="UREASE ACCESSORY PROTEIN F"/>
    <property type="match status" value="1"/>
</dbReference>
<keyword evidence="5" id="KW-1185">Reference proteome</keyword>
<evidence type="ECO:0000313" key="4">
    <source>
        <dbReference type="EMBL" id="KAF6241647.1"/>
    </source>
</evidence>
<dbReference type="RefSeq" id="XP_037170887.1">
    <property type="nucleotide sequence ID" value="XM_037302308.1"/>
</dbReference>
<evidence type="ECO:0000256" key="1">
    <source>
        <dbReference type="ARBA" id="ARBA00022988"/>
    </source>
</evidence>
<dbReference type="InterPro" id="IPR002639">
    <property type="entry name" value="UreF"/>
</dbReference>
<sequence length="300" mass="32127">MSTPSYVSSMSSITDEKTVTEEIARLEIQLTAARAQLNHSPSSPPASDSHPAFPPNGLPSHALLLLSDSALPLGSFAFSNGLESYLAHHPFPANPKAASEAFPHFLTLALTTLATTTLPYLLAAHRSPKRLPELDATLDACTLCPVARRASVAQGKALLTLWERALRTGAGDSPAALALAQFSLEMRKTPLHCDNDDELSGHFAPIWAAVTCAMGITLHESTYTFLFNHAKAVVSAAVRASVMGPYAAQGVLASGWLRGQIEDLMAKNWDVGIDDAAQGVPMCDLWLGRHELLYSRIFNS</sequence>
<dbReference type="Proteomes" id="UP000578531">
    <property type="component" value="Unassembled WGS sequence"/>
</dbReference>